<accession>A0A839EYT5</accession>
<evidence type="ECO:0000313" key="2">
    <source>
        <dbReference type="Proteomes" id="UP000550401"/>
    </source>
</evidence>
<dbReference type="AlphaFoldDB" id="A0A839EYT5"/>
<gene>
    <name evidence="1" type="ORF">FHW12_001030</name>
</gene>
<dbReference type="EMBL" id="JACGXL010000001">
    <property type="protein sequence ID" value="MBA8886839.1"/>
    <property type="molecule type" value="Genomic_DNA"/>
</dbReference>
<dbReference type="RefSeq" id="WP_182529882.1">
    <property type="nucleotide sequence ID" value="NZ_JACGXL010000001.1"/>
</dbReference>
<dbReference type="Proteomes" id="UP000550401">
    <property type="component" value="Unassembled WGS sequence"/>
</dbReference>
<keyword evidence="2" id="KW-1185">Reference proteome</keyword>
<protein>
    <submittedName>
        <fullName evidence="1">Uncharacterized protein</fullName>
    </submittedName>
</protein>
<organism evidence="1 2">
    <name type="scientific">Dokdonella fugitiva</name>
    <dbReference type="NCBI Taxonomy" id="328517"/>
    <lineage>
        <taxon>Bacteria</taxon>
        <taxon>Pseudomonadati</taxon>
        <taxon>Pseudomonadota</taxon>
        <taxon>Gammaproteobacteria</taxon>
        <taxon>Lysobacterales</taxon>
        <taxon>Rhodanobacteraceae</taxon>
        <taxon>Dokdonella</taxon>
    </lineage>
</organism>
<name>A0A839EYT5_9GAMM</name>
<reference evidence="1 2" key="1">
    <citation type="submission" date="2020-07" db="EMBL/GenBank/DDBJ databases">
        <title>Genomic Encyclopedia of Type Strains, Phase IV (KMG-V): Genome sequencing to study the core and pangenomes of soil and plant-associated prokaryotes.</title>
        <authorList>
            <person name="Whitman W."/>
        </authorList>
    </citation>
    <scope>NUCLEOTIDE SEQUENCE [LARGE SCALE GENOMIC DNA]</scope>
    <source>
        <strain evidence="1 2">RH2WT43</strain>
    </source>
</reference>
<comment type="caution">
    <text evidence="1">The sequence shown here is derived from an EMBL/GenBank/DDBJ whole genome shotgun (WGS) entry which is preliminary data.</text>
</comment>
<proteinExistence type="predicted"/>
<sequence length="72" mass="8057">MRLVFVGGPAHGIVLELDALPERILAHDMDGRSERYEPWERSSIPGAVVYAPTLIDWPAFRRALTEIQALSV</sequence>
<evidence type="ECO:0000313" key="1">
    <source>
        <dbReference type="EMBL" id="MBA8886839.1"/>
    </source>
</evidence>